<dbReference type="Gene3D" id="3.40.50.720">
    <property type="entry name" value="NAD(P)-binding Rossmann-like Domain"/>
    <property type="match status" value="1"/>
</dbReference>
<protein>
    <submittedName>
        <fullName evidence="1">Uncharacterized protein</fullName>
    </submittedName>
</protein>
<dbReference type="Proteomes" id="UP001596156">
    <property type="component" value="Unassembled WGS sequence"/>
</dbReference>
<accession>A0ABW0D4D5</accession>
<evidence type="ECO:0000313" key="2">
    <source>
        <dbReference type="Proteomes" id="UP001596156"/>
    </source>
</evidence>
<comment type="caution">
    <text evidence="1">The sequence shown here is derived from an EMBL/GenBank/DDBJ whole genome shotgun (WGS) entry which is preliminary data.</text>
</comment>
<sequence>MGAAADGRRDVRVDGCGAVGRTAAGAAVLEAAERVIALDRVPGRLAATERCVGAEAVDCTGTDVAAGLRERTDGRVRAVIRPDSRGAA</sequence>
<gene>
    <name evidence="1" type="ORF">ACFPN6_04905</name>
</gene>
<name>A0ABW0D4D5_STRFI</name>
<keyword evidence="2" id="KW-1185">Reference proteome</keyword>
<dbReference type="InterPro" id="IPR036291">
    <property type="entry name" value="NAD(P)-bd_dom_sf"/>
</dbReference>
<reference evidence="2" key="1">
    <citation type="journal article" date="2019" name="Int. J. Syst. Evol. Microbiol.">
        <title>The Global Catalogue of Microorganisms (GCM) 10K type strain sequencing project: providing services to taxonomists for standard genome sequencing and annotation.</title>
        <authorList>
            <consortium name="The Broad Institute Genomics Platform"/>
            <consortium name="The Broad Institute Genome Sequencing Center for Infectious Disease"/>
            <person name="Wu L."/>
            <person name="Ma J."/>
        </authorList>
    </citation>
    <scope>NUCLEOTIDE SEQUENCE [LARGE SCALE GENOMIC DNA]</scope>
    <source>
        <strain evidence="2">CCM 8479</strain>
    </source>
</reference>
<proteinExistence type="predicted"/>
<organism evidence="1 2">
    <name type="scientific">Streptomyces fimbriatus</name>
    <dbReference type="NCBI Taxonomy" id="68197"/>
    <lineage>
        <taxon>Bacteria</taxon>
        <taxon>Bacillati</taxon>
        <taxon>Actinomycetota</taxon>
        <taxon>Actinomycetes</taxon>
        <taxon>Kitasatosporales</taxon>
        <taxon>Streptomycetaceae</taxon>
        <taxon>Streptomyces</taxon>
    </lineage>
</organism>
<dbReference type="SUPFAM" id="SSF51735">
    <property type="entry name" value="NAD(P)-binding Rossmann-fold domains"/>
    <property type="match status" value="1"/>
</dbReference>
<dbReference type="EMBL" id="JBHSKL010000004">
    <property type="protein sequence ID" value="MFC5223950.1"/>
    <property type="molecule type" value="Genomic_DNA"/>
</dbReference>
<dbReference type="RefSeq" id="WP_344645040.1">
    <property type="nucleotide sequence ID" value="NZ_BAAASS010000012.1"/>
</dbReference>
<evidence type="ECO:0000313" key="1">
    <source>
        <dbReference type="EMBL" id="MFC5223950.1"/>
    </source>
</evidence>